<feature type="domain" description="Peptidase M50" evidence="12">
    <location>
        <begin position="9"/>
        <end position="336"/>
    </location>
</feature>
<keyword evidence="7" id="KW-0862">Zinc</keyword>
<evidence type="ECO:0000256" key="9">
    <source>
        <dbReference type="ARBA" id="ARBA00023049"/>
    </source>
</evidence>
<dbReference type="Gene3D" id="2.30.42.10">
    <property type="match status" value="1"/>
</dbReference>
<dbReference type="Pfam" id="PF02163">
    <property type="entry name" value="Peptidase_M50"/>
    <property type="match status" value="1"/>
</dbReference>
<dbReference type="InterPro" id="IPR004387">
    <property type="entry name" value="Pept_M50_Zn"/>
</dbReference>
<evidence type="ECO:0000256" key="11">
    <source>
        <dbReference type="SAM" id="Phobius"/>
    </source>
</evidence>
<evidence type="ECO:0000256" key="1">
    <source>
        <dbReference type="ARBA" id="ARBA00001947"/>
    </source>
</evidence>
<dbReference type="GO" id="GO:0006508">
    <property type="term" value="P:proteolysis"/>
    <property type="evidence" value="ECO:0007669"/>
    <property type="project" value="UniProtKB-KW"/>
</dbReference>
<keyword evidence="10 11" id="KW-0472">Membrane</keyword>
<dbReference type="PANTHER" id="PTHR42837:SF2">
    <property type="entry name" value="MEMBRANE METALLOPROTEASE ARASP2, CHLOROPLASTIC-RELATED"/>
    <property type="match status" value="1"/>
</dbReference>
<keyword evidence="4" id="KW-0645">Protease</keyword>
<protein>
    <recommendedName>
        <fullName evidence="12">Peptidase M50 domain-containing protein</fullName>
    </recommendedName>
</protein>
<feature type="transmembrane region" description="Helical" evidence="11">
    <location>
        <begin position="91"/>
        <end position="115"/>
    </location>
</feature>
<feature type="transmembrane region" description="Helical" evidence="11">
    <location>
        <begin position="324"/>
        <end position="346"/>
    </location>
</feature>
<evidence type="ECO:0000313" key="13">
    <source>
        <dbReference type="EMBL" id="PIT97032.1"/>
    </source>
</evidence>
<evidence type="ECO:0000259" key="12">
    <source>
        <dbReference type="Pfam" id="PF02163"/>
    </source>
</evidence>
<comment type="subcellular location">
    <subcellularLocation>
        <location evidence="2">Membrane</location>
        <topology evidence="2">Multi-pass membrane protein</topology>
    </subcellularLocation>
</comment>
<evidence type="ECO:0000256" key="2">
    <source>
        <dbReference type="ARBA" id="ARBA00004141"/>
    </source>
</evidence>
<dbReference type="GO" id="GO:0004222">
    <property type="term" value="F:metalloendopeptidase activity"/>
    <property type="evidence" value="ECO:0007669"/>
    <property type="project" value="InterPro"/>
</dbReference>
<reference evidence="14" key="1">
    <citation type="submission" date="2017-09" db="EMBL/GenBank/DDBJ databases">
        <title>Depth-based differentiation of microbial function through sediment-hosted aquifers and enrichment of novel symbionts in the deep terrestrial subsurface.</title>
        <authorList>
            <person name="Probst A.J."/>
            <person name="Ladd B."/>
            <person name="Jarett J.K."/>
            <person name="Geller-Mcgrath D.E."/>
            <person name="Sieber C.M.K."/>
            <person name="Emerson J.B."/>
            <person name="Anantharaman K."/>
            <person name="Thomas B.C."/>
            <person name="Malmstrom R."/>
            <person name="Stieglmeier M."/>
            <person name="Klingl A."/>
            <person name="Woyke T."/>
            <person name="Ryan C.M."/>
            <person name="Banfield J.F."/>
        </authorList>
    </citation>
    <scope>NUCLEOTIDE SEQUENCE [LARGE SCALE GENOMIC DNA]</scope>
</reference>
<dbReference type="SUPFAM" id="SSF50156">
    <property type="entry name" value="PDZ domain-like"/>
    <property type="match status" value="1"/>
</dbReference>
<evidence type="ECO:0000256" key="4">
    <source>
        <dbReference type="ARBA" id="ARBA00022670"/>
    </source>
</evidence>
<sequence length="349" mass="37717">MFLLTLIVFIVIIGILILFHELGHFSVAKFSGVKVEEFGIGFPPRLLKIKKGETIYSINAIPFGGFVRLLGEDGKSDAKNSFNSKKTRIKIAIIAAGVVMNFIFAGVLFSIGYMIGMSPIRLNPDKFGGTRKDIVVVGSIVDGSAAQGAGIKVGDEILGFASPEDFNTFTTSHKGQEVKIDLKRSKKNETKDVFLGQGEVPLGVGLISIPIVKLGFLRAIAAGFTELVYTTYFVLKMIIIIIGQLLFQFKLSQDIAGPVGIFNITGRAVSFGLVYVLQLAAILSINLGIINFIPFPALDGGKAALLFAEGIARRKLIRAELENILSLIGFALLIILLTSVTVREIIKLL</sequence>
<accession>A0A2M6WW88</accession>
<dbReference type="Proteomes" id="UP000228596">
    <property type="component" value="Unassembled WGS sequence"/>
</dbReference>
<dbReference type="InterPro" id="IPR008915">
    <property type="entry name" value="Peptidase_M50"/>
</dbReference>
<feature type="transmembrane region" description="Helical" evidence="11">
    <location>
        <begin position="268"/>
        <end position="293"/>
    </location>
</feature>
<evidence type="ECO:0000313" key="14">
    <source>
        <dbReference type="Proteomes" id="UP000228596"/>
    </source>
</evidence>
<evidence type="ECO:0000256" key="6">
    <source>
        <dbReference type="ARBA" id="ARBA00022801"/>
    </source>
</evidence>
<keyword evidence="9" id="KW-0482">Metalloprotease</keyword>
<evidence type="ECO:0000256" key="8">
    <source>
        <dbReference type="ARBA" id="ARBA00022989"/>
    </source>
</evidence>
<comment type="caution">
    <text evidence="13">The sequence shown here is derived from an EMBL/GenBank/DDBJ whole genome shotgun (WGS) entry which is preliminary data.</text>
</comment>
<gene>
    <name evidence="13" type="ORF">COT77_03565</name>
</gene>
<dbReference type="AlphaFoldDB" id="A0A2M6WW88"/>
<dbReference type="InterPro" id="IPR036034">
    <property type="entry name" value="PDZ_sf"/>
</dbReference>
<dbReference type="GO" id="GO:0016020">
    <property type="term" value="C:membrane"/>
    <property type="evidence" value="ECO:0007669"/>
    <property type="project" value="UniProtKB-SubCell"/>
</dbReference>
<keyword evidence="5 11" id="KW-0812">Transmembrane</keyword>
<evidence type="ECO:0000256" key="7">
    <source>
        <dbReference type="ARBA" id="ARBA00022833"/>
    </source>
</evidence>
<name>A0A2M6WW88_9BACT</name>
<keyword evidence="6" id="KW-0378">Hydrolase</keyword>
<evidence type="ECO:0000256" key="3">
    <source>
        <dbReference type="ARBA" id="ARBA00007931"/>
    </source>
</evidence>
<comment type="similarity">
    <text evidence="3">Belongs to the peptidase M50B family.</text>
</comment>
<feature type="transmembrane region" description="Helical" evidence="11">
    <location>
        <begin position="227"/>
        <end position="247"/>
    </location>
</feature>
<proteinExistence type="inferred from homology"/>
<keyword evidence="8 11" id="KW-1133">Transmembrane helix</keyword>
<comment type="cofactor">
    <cofactor evidence="1">
        <name>Zn(2+)</name>
        <dbReference type="ChEBI" id="CHEBI:29105"/>
    </cofactor>
</comment>
<evidence type="ECO:0000256" key="5">
    <source>
        <dbReference type="ARBA" id="ARBA00022692"/>
    </source>
</evidence>
<dbReference type="CDD" id="cd06163">
    <property type="entry name" value="S2P-M50_PDZ_RseP-like"/>
    <property type="match status" value="1"/>
</dbReference>
<organism evidence="13 14">
    <name type="scientific">Candidatus Berkelbacteria bacterium CG10_big_fil_rev_8_21_14_0_10_41_12</name>
    <dbReference type="NCBI Taxonomy" id="1974513"/>
    <lineage>
        <taxon>Bacteria</taxon>
        <taxon>Candidatus Berkelbacteria</taxon>
    </lineage>
</organism>
<dbReference type="EMBL" id="PEZV01000041">
    <property type="protein sequence ID" value="PIT97032.1"/>
    <property type="molecule type" value="Genomic_DNA"/>
</dbReference>
<evidence type="ECO:0000256" key="10">
    <source>
        <dbReference type="ARBA" id="ARBA00023136"/>
    </source>
</evidence>
<dbReference type="PANTHER" id="PTHR42837">
    <property type="entry name" value="REGULATOR OF SIGMA-E PROTEASE RSEP"/>
    <property type="match status" value="1"/>
</dbReference>